<dbReference type="InterPro" id="IPR049142">
    <property type="entry name" value="MS_channel_1st"/>
</dbReference>
<evidence type="ECO:0000256" key="3">
    <source>
        <dbReference type="ARBA" id="ARBA00022475"/>
    </source>
</evidence>
<proteinExistence type="inferred from homology"/>
<dbReference type="PANTHER" id="PTHR30460:SF0">
    <property type="entry name" value="MODERATE CONDUCTANCE MECHANOSENSITIVE CHANNEL YBIO"/>
    <property type="match status" value="1"/>
</dbReference>
<dbReference type="Pfam" id="PF00924">
    <property type="entry name" value="MS_channel_2nd"/>
    <property type="match status" value="1"/>
</dbReference>
<dbReference type="Pfam" id="PF21082">
    <property type="entry name" value="MS_channel_3rd"/>
    <property type="match status" value="1"/>
</dbReference>
<keyword evidence="5 8" id="KW-1133">Transmembrane helix</keyword>
<dbReference type="PANTHER" id="PTHR30460">
    <property type="entry name" value="MODERATE CONDUCTANCE MECHANOSENSITIVE CHANNEL YBIO"/>
    <property type="match status" value="1"/>
</dbReference>
<evidence type="ECO:0000259" key="11">
    <source>
        <dbReference type="Pfam" id="PF21088"/>
    </source>
</evidence>
<protein>
    <submittedName>
        <fullName evidence="12">Mechanosensitive ion channel family protein</fullName>
    </submittedName>
</protein>
<evidence type="ECO:0000256" key="1">
    <source>
        <dbReference type="ARBA" id="ARBA00004651"/>
    </source>
</evidence>
<dbReference type="Gene3D" id="3.30.70.100">
    <property type="match status" value="1"/>
</dbReference>
<dbReference type="InterPro" id="IPR049278">
    <property type="entry name" value="MS_channel_C"/>
</dbReference>
<gene>
    <name evidence="12" type="ORF">EPH95_05255</name>
</gene>
<dbReference type="InterPro" id="IPR011066">
    <property type="entry name" value="MscS_channel_C_sf"/>
</dbReference>
<evidence type="ECO:0000259" key="10">
    <source>
        <dbReference type="Pfam" id="PF21082"/>
    </source>
</evidence>
<evidence type="ECO:0000313" key="12">
    <source>
        <dbReference type="EMBL" id="QDI90658.1"/>
    </source>
</evidence>
<dbReference type="InterPro" id="IPR023408">
    <property type="entry name" value="MscS_beta-dom_sf"/>
</dbReference>
<accession>A0A514LFN3</accession>
<dbReference type="SUPFAM" id="SSF82861">
    <property type="entry name" value="Mechanosensitive channel protein MscS (YggB), transmembrane region"/>
    <property type="match status" value="1"/>
</dbReference>
<dbReference type="OrthoDB" id="9809206at2"/>
<keyword evidence="3" id="KW-1003">Cell membrane</keyword>
<keyword evidence="6 8" id="KW-0472">Membrane</keyword>
<feature type="domain" description="Mechanosensitive ion channel MscS C-terminal" evidence="10">
    <location>
        <begin position="189"/>
        <end position="272"/>
    </location>
</feature>
<dbReference type="Gene3D" id="1.10.287.1260">
    <property type="match status" value="1"/>
</dbReference>
<reference evidence="13" key="1">
    <citation type="submission" date="2019-01" db="EMBL/GenBank/DDBJ databases">
        <title>Genomic analysis of Salicibibacter sp. NKC3-5.</title>
        <authorList>
            <person name="Oh Y.J."/>
        </authorList>
    </citation>
    <scope>NUCLEOTIDE SEQUENCE [LARGE SCALE GENOMIC DNA]</scope>
    <source>
        <strain evidence="13">NKC3-5</strain>
    </source>
</reference>
<dbReference type="InterPro" id="IPR045276">
    <property type="entry name" value="YbiO_bact"/>
</dbReference>
<evidence type="ECO:0000256" key="5">
    <source>
        <dbReference type="ARBA" id="ARBA00022989"/>
    </source>
</evidence>
<dbReference type="SUPFAM" id="SSF50182">
    <property type="entry name" value="Sm-like ribonucleoproteins"/>
    <property type="match status" value="1"/>
</dbReference>
<comment type="function">
    <text evidence="7">May play a role in resistance to osmotic downshock.</text>
</comment>
<sequence>MPEFDKGVNVMDELLTNPYVTTTLMIVGQLLLAIVGYFIFRAIGGSLITRTFQRMQERRKMNNNRAQTLEKLAMNVFSYTLLFIVIVIVIDIFGLPIGPILASAGVVGLAIGFGAQGLVSDVVTGFFILLEKQIDVEDYVTISELDGIVEEVGLRTTRIRAWDGTLHFIPNREITSVSNHSRGNMEAMVDVGISFNENISETMKVLQDAMNRLAEKEDGILEGPDVLGVGSIDEYDVKIRILAYTGNLQQWGIQRKILQASKEALDEAGIEIPVPQQVYFQEERDR</sequence>
<comment type="similarity">
    <text evidence="2">Belongs to the MscS (TC 1.A.23) family.</text>
</comment>
<keyword evidence="13" id="KW-1185">Reference proteome</keyword>
<evidence type="ECO:0000256" key="7">
    <source>
        <dbReference type="ARBA" id="ARBA00059688"/>
    </source>
</evidence>
<dbReference type="Pfam" id="PF21088">
    <property type="entry name" value="MS_channel_1st"/>
    <property type="match status" value="1"/>
</dbReference>
<dbReference type="GO" id="GO:0008381">
    <property type="term" value="F:mechanosensitive monoatomic ion channel activity"/>
    <property type="evidence" value="ECO:0007669"/>
    <property type="project" value="InterPro"/>
</dbReference>
<feature type="transmembrane region" description="Helical" evidence="8">
    <location>
        <begin position="100"/>
        <end position="130"/>
    </location>
</feature>
<evidence type="ECO:0000256" key="4">
    <source>
        <dbReference type="ARBA" id="ARBA00022692"/>
    </source>
</evidence>
<dbReference type="EMBL" id="CP035485">
    <property type="protein sequence ID" value="QDI90658.1"/>
    <property type="molecule type" value="Genomic_DNA"/>
</dbReference>
<evidence type="ECO:0000313" key="13">
    <source>
        <dbReference type="Proteomes" id="UP000319756"/>
    </source>
</evidence>
<feature type="domain" description="Mechanosensitive ion channel transmembrane helices 2/3" evidence="11">
    <location>
        <begin position="75"/>
        <end position="116"/>
    </location>
</feature>
<dbReference type="InterPro" id="IPR010920">
    <property type="entry name" value="LSM_dom_sf"/>
</dbReference>
<organism evidence="12 13">
    <name type="scientific">Salicibibacter halophilus</name>
    <dbReference type="NCBI Taxonomy" id="2502791"/>
    <lineage>
        <taxon>Bacteria</taxon>
        <taxon>Bacillati</taxon>
        <taxon>Bacillota</taxon>
        <taxon>Bacilli</taxon>
        <taxon>Bacillales</taxon>
        <taxon>Bacillaceae</taxon>
        <taxon>Salicibibacter</taxon>
    </lineage>
</organism>
<dbReference type="AlphaFoldDB" id="A0A514LFN3"/>
<evidence type="ECO:0000256" key="8">
    <source>
        <dbReference type="SAM" id="Phobius"/>
    </source>
</evidence>
<evidence type="ECO:0000259" key="9">
    <source>
        <dbReference type="Pfam" id="PF00924"/>
    </source>
</evidence>
<comment type="subcellular location">
    <subcellularLocation>
        <location evidence="1">Cell membrane</location>
        <topology evidence="1">Multi-pass membrane protein</topology>
    </subcellularLocation>
</comment>
<dbReference type="Gene3D" id="2.30.30.60">
    <property type="match status" value="1"/>
</dbReference>
<evidence type="ECO:0000256" key="2">
    <source>
        <dbReference type="ARBA" id="ARBA00008017"/>
    </source>
</evidence>
<evidence type="ECO:0000256" key="6">
    <source>
        <dbReference type="ARBA" id="ARBA00023136"/>
    </source>
</evidence>
<feature type="domain" description="Mechanosensitive ion channel MscS" evidence="9">
    <location>
        <begin position="118"/>
        <end position="182"/>
    </location>
</feature>
<keyword evidence="4 8" id="KW-0812">Transmembrane</keyword>
<name>A0A514LFN3_9BACI</name>
<dbReference type="SUPFAM" id="SSF82689">
    <property type="entry name" value="Mechanosensitive channel protein MscS (YggB), C-terminal domain"/>
    <property type="match status" value="1"/>
</dbReference>
<dbReference type="InterPro" id="IPR006685">
    <property type="entry name" value="MscS_channel_2nd"/>
</dbReference>
<dbReference type="KEGG" id="sale:EPH95_05255"/>
<dbReference type="GO" id="GO:0005886">
    <property type="term" value="C:plasma membrane"/>
    <property type="evidence" value="ECO:0007669"/>
    <property type="project" value="UniProtKB-SubCell"/>
</dbReference>
<feature type="transmembrane region" description="Helical" evidence="8">
    <location>
        <begin position="20"/>
        <end position="52"/>
    </location>
</feature>
<dbReference type="InterPro" id="IPR011014">
    <property type="entry name" value="MscS_channel_TM-2"/>
</dbReference>
<feature type="transmembrane region" description="Helical" evidence="8">
    <location>
        <begin position="72"/>
        <end position="94"/>
    </location>
</feature>
<dbReference type="FunFam" id="1.10.287.1260:FF:000005">
    <property type="entry name" value="Mechanosensitive ion channel family protein"/>
    <property type="match status" value="1"/>
</dbReference>
<dbReference type="Proteomes" id="UP000319756">
    <property type="component" value="Chromosome"/>
</dbReference>
<dbReference type="FunFam" id="2.30.30.60:FF:000001">
    <property type="entry name" value="MscS Mechanosensitive ion channel"/>
    <property type="match status" value="1"/>
</dbReference>